<gene>
    <name evidence="6" type="ORF">IAA17_09175</name>
</gene>
<keyword evidence="2" id="KW-0805">Transcription regulation</keyword>
<organism evidence="6 7">
    <name type="scientific">Candidatus Lachnoclostridium stercorigallinarum</name>
    <dbReference type="NCBI Taxonomy" id="2838634"/>
    <lineage>
        <taxon>Bacteria</taxon>
        <taxon>Bacillati</taxon>
        <taxon>Bacillota</taxon>
        <taxon>Clostridia</taxon>
        <taxon>Lachnospirales</taxon>
        <taxon>Lachnospiraceae</taxon>
    </lineage>
</organism>
<dbReference type="GO" id="GO:0003700">
    <property type="term" value="F:DNA-binding transcription factor activity"/>
    <property type="evidence" value="ECO:0007669"/>
    <property type="project" value="InterPro"/>
</dbReference>
<dbReference type="InterPro" id="IPR005119">
    <property type="entry name" value="LysR_subst-bd"/>
</dbReference>
<dbReference type="PANTHER" id="PTHR30419:SF8">
    <property type="entry name" value="NITROGEN ASSIMILATION TRANSCRIPTIONAL ACTIVATOR-RELATED"/>
    <property type="match status" value="1"/>
</dbReference>
<keyword evidence="4" id="KW-0804">Transcription</keyword>
<dbReference type="InterPro" id="IPR000847">
    <property type="entry name" value="LysR_HTH_N"/>
</dbReference>
<evidence type="ECO:0000313" key="7">
    <source>
        <dbReference type="Proteomes" id="UP000824101"/>
    </source>
</evidence>
<evidence type="ECO:0000259" key="5">
    <source>
        <dbReference type="PROSITE" id="PS50931"/>
    </source>
</evidence>
<comment type="similarity">
    <text evidence="1">Belongs to the LysR transcriptional regulatory family.</text>
</comment>
<keyword evidence="3" id="KW-0238">DNA-binding</keyword>
<feature type="domain" description="HTH lysR-type" evidence="5">
    <location>
        <begin position="1"/>
        <end position="58"/>
    </location>
</feature>
<evidence type="ECO:0000256" key="2">
    <source>
        <dbReference type="ARBA" id="ARBA00023015"/>
    </source>
</evidence>
<dbReference type="InterPro" id="IPR050950">
    <property type="entry name" value="HTH-type_LysR_regulators"/>
</dbReference>
<comment type="caution">
    <text evidence="6">The sequence shown here is derived from an EMBL/GenBank/DDBJ whole genome shotgun (WGS) entry which is preliminary data.</text>
</comment>
<evidence type="ECO:0000256" key="1">
    <source>
        <dbReference type="ARBA" id="ARBA00009437"/>
    </source>
</evidence>
<dbReference type="Pfam" id="PF03466">
    <property type="entry name" value="LysR_substrate"/>
    <property type="match status" value="1"/>
</dbReference>
<dbReference type="InterPro" id="IPR036388">
    <property type="entry name" value="WH-like_DNA-bd_sf"/>
</dbReference>
<dbReference type="Gene3D" id="1.10.10.10">
    <property type="entry name" value="Winged helix-like DNA-binding domain superfamily/Winged helix DNA-binding domain"/>
    <property type="match status" value="1"/>
</dbReference>
<reference evidence="6" key="2">
    <citation type="submission" date="2021-04" db="EMBL/GenBank/DDBJ databases">
        <authorList>
            <person name="Gilroy R."/>
        </authorList>
    </citation>
    <scope>NUCLEOTIDE SEQUENCE</scope>
    <source>
        <strain evidence="6">ChiBcec1-1093</strain>
    </source>
</reference>
<name>A0A9D2K6P8_9FIRM</name>
<evidence type="ECO:0000256" key="3">
    <source>
        <dbReference type="ARBA" id="ARBA00023125"/>
    </source>
</evidence>
<dbReference type="SUPFAM" id="SSF46785">
    <property type="entry name" value="Winged helix' DNA-binding domain"/>
    <property type="match status" value="1"/>
</dbReference>
<dbReference type="AlphaFoldDB" id="A0A9D2K6P8"/>
<dbReference type="EMBL" id="DXBC01000146">
    <property type="protein sequence ID" value="HIZ79942.1"/>
    <property type="molecule type" value="Genomic_DNA"/>
</dbReference>
<evidence type="ECO:0000256" key="4">
    <source>
        <dbReference type="ARBA" id="ARBA00023163"/>
    </source>
</evidence>
<protein>
    <submittedName>
        <fullName evidence="6">LysR family transcriptional regulator</fullName>
    </submittedName>
</protein>
<dbReference type="GO" id="GO:0005829">
    <property type="term" value="C:cytosol"/>
    <property type="evidence" value="ECO:0007669"/>
    <property type="project" value="TreeGrafter"/>
</dbReference>
<dbReference type="CDD" id="cd05466">
    <property type="entry name" value="PBP2_LTTR_substrate"/>
    <property type="match status" value="1"/>
</dbReference>
<reference evidence="6" key="1">
    <citation type="journal article" date="2021" name="PeerJ">
        <title>Extensive microbial diversity within the chicken gut microbiome revealed by metagenomics and culture.</title>
        <authorList>
            <person name="Gilroy R."/>
            <person name="Ravi A."/>
            <person name="Getino M."/>
            <person name="Pursley I."/>
            <person name="Horton D.L."/>
            <person name="Alikhan N.F."/>
            <person name="Baker D."/>
            <person name="Gharbi K."/>
            <person name="Hall N."/>
            <person name="Watson M."/>
            <person name="Adriaenssens E.M."/>
            <person name="Foster-Nyarko E."/>
            <person name="Jarju S."/>
            <person name="Secka A."/>
            <person name="Antonio M."/>
            <person name="Oren A."/>
            <person name="Chaudhuri R.R."/>
            <person name="La Ragione R."/>
            <person name="Hildebrand F."/>
            <person name="Pallen M.J."/>
        </authorList>
    </citation>
    <scope>NUCLEOTIDE SEQUENCE</scope>
    <source>
        <strain evidence="6">ChiBcec1-1093</strain>
    </source>
</reference>
<dbReference type="PROSITE" id="PS50931">
    <property type="entry name" value="HTH_LYSR"/>
    <property type="match status" value="1"/>
</dbReference>
<evidence type="ECO:0000313" key="6">
    <source>
        <dbReference type="EMBL" id="HIZ79942.1"/>
    </source>
</evidence>
<dbReference type="Pfam" id="PF00126">
    <property type="entry name" value="HTH_1"/>
    <property type="match status" value="1"/>
</dbReference>
<dbReference type="GO" id="GO:0003677">
    <property type="term" value="F:DNA binding"/>
    <property type="evidence" value="ECO:0007669"/>
    <property type="project" value="UniProtKB-KW"/>
</dbReference>
<accession>A0A9D2K6P8</accession>
<dbReference type="Proteomes" id="UP000824101">
    <property type="component" value="Unassembled WGS sequence"/>
</dbReference>
<sequence length="328" mass="37552">MNIKFYEYVKAIAEEGSLLKAAARLGLSQPALSHFLTTAEFQIGHPLFTRSSRGLTPTAMGWVYIQAADEIIRIKNQTYHNIRRLSGQEETKLVLGSTPHRGAEIYSSLYRKFSLLYPNVHLSTREGYMKHLIQMLLDGKVDFLLGSASDFRQKEYRFLRFFREEIVLAVSEHHPLAASAGLPQNLKPVLHSLKEVEDIPFVKAGNSTTLSQITRSLFESQQISPTVVFETDNAAMQCEMIRFNQGIGLLPATYVYRNPDLRCFSLEPKVWVYAGMYHLNGRRLTSCERHMISMAYEQSKAMRLNERFLEYPDPVVQDILKEFSPGEY</sequence>
<proteinExistence type="inferred from homology"/>
<dbReference type="Gene3D" id="3.40.190.290">
    <property type="match status" value="1"/>
</dbReference>
<dbReference type="SUPFAM" id="SSF53850">
    <property type="entry name" value="Periplasmic binding protein-like II"/>
    <property type="match status" value="1"/>
</dbReference>
<dbReference type="InterPro" id="IPR036390">
    <property type="entry name" value="WH_DNA-bd_sf"/>
</dbReference>
<dbReference type="PANTHER" id="PTHR30419">
    <property type="entry name" value="HTH-TYPE TRANSCRIPTIONAL REGULATOR YBHD"/>
    <property type="match status" value="1"/>
</dbReference>